<feature type="domain" description="DUF5615" evidence="2">
    <location>
        <begin position="1"/>
        <end position="63"/>
    </location>
</feature>
<evidence type="ECO:0000259" key="2">
    <source>
        <dbReference type="Pfam" id="PF18480"/>
    </source>
</evidence>
<proteinExistence type="predicted"/>
<evidence type="ECO:0000313" key="4">
    <source>
        <dbReference type="Proteomes" id="UP000502706"/>
    </source>
</evidence>
<evidence type="ECO:0000256" key="1">
    <source>
        <dbReference type="SAM" id="MobiDB-lite"/>
    </source>
</evidence>
<evidence type="ECO:0000313" key="3">
    <source>
        <dbReference type="EMBL" id="QIN77273.1"/>
    </source>
</evidence>
<name>A0A6G8PSG7_9ACTN</name>
<keyword evidence="4" id="KW-1185">Reference proteome</keyword>
<dbReference type="Proteomes" id="UP000502706">
    <property type="component" value="Chromosome"/>
</dbReference>
<dbReference type="KEGG" id="rmar:GBA65_00695"/>
<dbReference type="EMBL" id="CP045121">
    <property type="protein sequence ID" value="QIN77273.1"/>
    <property type="molecule type" value="Genomic_DNA"/>
</dbReference>
<sequence length="65" mass="7243">MRFKIDENLPDEVAESLRREGHNASTIRQQSMSGEPDPNVGLVCQREQPALVTLDLGFADIRAYG</sequence>
<feature type="region of interest" description="Disordered" evidence="1">
    <location>
        <begin position="18"/>
        <end position="41"/>
    </location>
</feature>
<dbReference type="RefSeq" id="WP_166394941.1">
    <property type="nucleotide sequence ID" value="NZ_CP045121.1"/>
</dbReference>
<dbReference type="AlphaFoldDB" id="A0A6G8PSG7"/>
<feature type="compositionally biased region" description="Polar residues" evidence="1">
    <location>
        <begin position="23"/>
        <end position="33"/>
    </location>
</feature>
<organism evidence="3 4">
    <name type="scientific">Rubrobacter marinus</name>
    <dbReference type="NCBI Taxonomy" id="2653852"/>
    <lineage>
        <taxon>Bacteria</taxon>
        <taxon>Bacillati</taxon>
        <taxon>Actinomycetota</taxon>
        <taxon>Rubrobacteria</taxon>
        <taxon>Rubrobacterales</taxon>
        <taxon>Rubrobacteraceae</taxon>
        <taxon>Rubrobacter</taxon>
    </lineage>
</organism>
<dbReference type="Pfam" id="PF18480">
    <property type="entry name" value="DUF5615"/>
    <property type="match status" value="1"/>
</dbReference>
<reference evidence="3 4" key="1">
    <citation type="submission" date="2019-10" db="EMBL/GenBank/DDBJ databases">
        <title>Rubrobacter sp nov SCSIO 52915 isolated from a deep-sea sediment in the South China Sea.</title>
        <authorList>
            <person name="Chen R.W."/>
        </authorList>
    </citation>
    <scope>NUCLEOTIDE SEQUENCE [LARGE SCALE GENOMIC DNA]</scope>
    <source>
        <strain evidence="3 4">SCSIO 52915</strain>
    </source>
</reference>
<dbReference type="InterPro" id="IPR041049">
    <property type="entry name" value="DUF5615"/>
</dbReference>
<accession>A0A6G8PSG7</accession>
<protein>
    <recommendedName>
        <fullName evidence="2">DUF5615 domain-containing protein</fullName>
    </recommendedName>
</protein>
<gene>
    <name evidence="3" type="ORF">GBA65_00695</name>
</gene>